<evidence type="ECO:0000313" key="12">
    <source>
        <dbReference type="Proteomes" id="UP000235371"/>
    </source>
</evidence>
<evidence type="ECO:0000256" key="6">
    <source>
        <dbReference type="ARBA" id="ARBA00023295"/>
    </source>
</evidence>
<evidence type="ECO:0000256" key="2">
    <source>
        <dbReference type="ARBA" id="ARBA00004834"/>
    </source>
</evidence>
<name>A0A2J6TSY8_9HELO</name>
<gene>
    <name evidence="11" type="ORF">K444DRAFT_580864</name>
</gene>
<keyword evidence="6 7" id="KW-0326">Glycosidase</keyword>
<dbReference type="EMBL" id="KZ613745">
    <property type="protein sequence ID" value="PMD66115.1"/>
    <property type="molecule type" value="Genomic_DNA"/>
</dbReference>
<evidence type="ECO:0000256" key="8">
    <source>
        <dbReference type="PIRSR" id="PIRSR606710-1"/>
    </source>
</evidence>
<evidence type="ECO:0000256" key="5">
    <source>
        <dbReference type="ARBA" id="ARBA00022801"/>
    </source>
</evidence>
<dbReference type="EC" id="3.2.1.99" evidence="4 7"/>
<dbReference type="InterPro" id="IPR016840">
    <property type="entry name" value="Glyco_hydro_43_endo_a_Ara-ase"/>
</dbReference>
<evidence type="ECO:0000256" key="1">
    <source>
        <dbReference type="ARBA" id="ARBA00000375"/>
    </source>
</evidence>
<dbReference type="Gene3D" id="2.115.10.20">
    <property type="entry name" value="Glycosyl hydrolase domain, family 43"/>
    <property type="match status" value="1"/>
</dbReference>
<feature type="active site" description="Proton acceptor" evidence="8">
    <location>
        <position position="36"/>
    </location>
</feature>
<evidence type="ECO:0000256" key="4">
    <source>
        <dbReference type="ARBA" id="ARBA00012586"/>
    </source>
</evidence>
<evidence type="ECO:0000313" key="11">
    <source>
        <dbReference type="EMBL" id="PMD66115.1"/>
    </source>
</evidence>
<feature type="signal peptide" evidence="10">
    <location>
        <begin position="1"/>
        <end position="21"/>
    </location>
</feature>
<dbReference type="OrthoDB" id="195678at2759"/>
<comment type="similarity">
    <text evidence="3 7">Belongs to the glycosyl hydrolase 43 family.</text>
</comment>
<dbReference type="UniPathway" id="UPA00667"/>
<evidence type="ECO:0000256" key="3">
    <source>
        <dbReference type="ARBA" id="ARBA00009865"/>
    </source>
</evidence>
<comment type="catalytic activity">
    <reaction evidence="1 7">
        <text>Endohydrolysis of (1-&gt;5)-alpha-arabinofuranosidic linkages in (1-&gt;5)-arabinans.</text>
        <dbReference type="EC" id="3.2.1.99"/>
    </reaction>
</comment>
<dbReference type="Proteomes" id="UP000235371">
    <property type="component" value="Unassembled WGS sequence"/>
</dbReference>
<dbReference type="SUPFAM" id="SSF75005">
    <property type="entry name" value="Arabinanase/levansucrase/invertase"/>
    <property type="match status" value="1"/>
</dbReference>
<dbReference type="PIRSF" id="PIRSF026534">
    <property type="entry name" value="Endo_alpha-L-arabinosidase"/>
    <property type="match status" value="1"/>
</dbReference>
<evidence type="ECO:0000256" key="9">
    <source>
        <dbReference type="PIRSR" id="PIRSR606710-2"/>
    </source>
</evidence>
<evidence type="ECO:0000256" key="10">
    <source>
        <dbReference type="SAM" id="SignalP"/>
    </source>
</evidence>
<comment type="pathway">
    <text evidence="2 7">Glycan metabolism; L-arabinan degradation.</text>
</comment>
<organism evidence="11 12">
    <name type="scientific">Hyaloscypha bicolor E</name>
    <dbReference type="NCBI Taxonomy" id="1095630"/>
    <lineage>
        <taxon>Eukaryota</taxon>
        <taxon>Fungi</taxon>
        <taxon>Dikarya</taxon>
        <taxon>Ascomycota</taxon>
        <taxon>Pezizomycotina</taxon>
        <taxon>Leotiomycetes</taxon>
        <taxon>Helotiales</taxon>
        <taxon>Hyaloscyphaceae</taxon>
        <taxon>Hyaloscypha</taxon>
        <taxon>Hyaloscypha bicolor</taxon>
    </lineage>
</organism>
<dbReference type="PANTHER" id="PTHR43301">
    <property type="entry name" value="ARABINAN ENDO-1,5-ALPHA-L-ARABINOSIDASE"/>
    <property type="match status" value="1"/>
</dbReference>
<dbReference type="GO" id="GO:0046558">
    <property type="term" value="F:arabinan endo-1,5-alpha-L-arabinosidase activity"/>
    <property type="evidence" value="ECO:0007669"/>
    <property type="project" value="UniProtKB-EC"/>
</dbReference>
<dbReference type="CDD" id="cd18831">
    <property type="entry name" value="GH43_AnAbnA-like"/>
    <property type="match status" value="1"/>
</dbReference>
<feature type="active site" description="Proton donor" evidence="8">
    <location>
        <position position="203"/>
    </location>
</feature>
<dbReference type="InParanoid" id="A0A2J6TSY8"/>
<dbReference type="STRING" id="1095630.A0A2J6TSY8"/>
<dbReference type="GO" id="GO:0031222">
    <property type="term" value="P:arabinan catabolic process"/>
    <property type="evidence" value="ECO:0007669"/>
    <property type="project" value="UniProtKB-UniPathway"/>
</dbReference>
<feature type="chain" id="PRO_5014440852" description="Arabinan endo-1,5-alpha-L-arabinosidase" evidence="10">
    <location>
        <begin position="22"/>
        <end position="325"/>
    </location>
</feature>
<dbReference type="AlphaFoldDB" id="A0A2J6TSY8"/>
<keyword evidence="12" id="KW-1185">Reference proteome</keyword>
<keyword evidence="5 7" id="KW-0378">Hydrolase</keyword>
<accession>A0A2J6TSY8</accession>
<evidence type="ECO:0000256" key="7">
    <source>
        <dbReference type="PIRNR" id="PIRNR026534"/>
    </source>
</evidence>
<dbReference type="InterPro" id="IPR023296">
    <property type="entry name" value="Glyco_hydro_beta-prop_sf"/>
</dbReference>
<dbReference type="InterPro" id="IPR050727">
    <property type="entry name" value="GH43_arabinanases"/>
</dbReference>
<reference evidence="11 12" key="1">
    <citation type="submission" date="2016-04" db="EMBL/GenBank/DDBJ databases">
        <title>A degradative enzymes factory behind the ericoid mycorrhizal symbiosis.</title>
        <authorList>
            <consortium name="DOE Joint Genome Institute"/>
            <person name="Martino E."/>
            <person name="Morin E."/>
            <person name="Grelet G."/>
            <person name="Kuo A."/>
            <person name="Kohler A."/>
            <person name="Daghino S."/>
            <person name="Barry K."/>
            <person name="Choi C."/>
            <person name="Cichocki N."/>
            <person name="Clum A."/>
            <person name="Copeland A."/>
            <person name="Hainaut M."/>
            <person name="Haridas S."/>
            <person name="Labutti K."/>
            <person name="Lindquist E."/>
            <person name="Lipzen A."/>
            <person name="Khouja H.-R."/>
            <person name="Murat C."/>
            <person name="Ohm R."/>
            <person name="Olson A."/>
            <person name="Spatafora J."/>
            <person name="Veneault-Fourrey C."/>
            <person name="Henrissat B."/>
            <person name="Grigoriev I."/>
            <person name="Martin F."/>
            <person name="Perotto S."/>
        </authorList>
    </citation>
    <scope>NUCLEOTIDE SEQUENCE [LARGE SCALE GENOMIC DNA]</scope>
    <source>
        <strain evidence="11 12">E</strain>
    </source>
</reference>
<dbReference type="Pfam" id="PF04616">
    <property type="entry name" value="Glyco_hydro_43"/>
    <property type="match status" value="1"/>
</dbReference>
<proteinExistence type="inferred from homology"/>
<dbReference type="GeneID" id="36585792"/>
<dbReference type="PANTHER" id="PTHR43301:SF3">
    <property type="entry name" value="ARABINAN ENDO-1,5-ALPHA-L-ARABINOSIDASE A-RELATED"/>
    <property type="match status" value="1"/>
</dbReference>
<dbReference type="RefSeq" id="XP_024743019.1">
    <property type="nucleotide sequence ID" value="XM_024877715.1"/>
</dbReference>
<feature type="site" description="Important for catalytic activity, responsible for pKa modulation of the active site Glu and correct orientation of both the proton donor and substrate" evidence="9">
    <location>
        <position position="151"/>
    </location>
</feature>
<dbReference type="InterPro" id="IPR006710">
    <property type="entry name" value="Glyco_hydro_43"/>
</dbReference>
<protein>
    <recommendedName>
        <fullName evidence="4 7">Arabinan endo-1,5-alpha-L-arabinosidase</fullName>
        <ecNumber evidence="4 7">3.2.1.99</ecNumber>
    </recommendedName>
</protein>
<sequence length="325" mass="34977">MSQLLRLFLAIALGLASLVHSYSDPGSCTGACWAHDPSIIQRASDGKYFKFNTGTGIEIATADSLAGPWTLQGYVLASGSSIDNPGKNDPWAPDVHLVGEEYYLYYAVSEFGSQVSAIGLATSPTMQPGTWTDQGGVGVVSKKGQAYNAIDPNLVAVGSDYYLNFGSFWGDIYQVKLNSAATKATSAATHNIEYDSAGTRPCEGSYMFFYNNYYYLLWSHGICCGYDKTLPAPGDEYRIMMCRSKTATGGFLDQNGVACTASGGSILLESHGSVYGPGGQGVFTDSSKELVLYYHYANKSIGLGDGDYRFGWNVLNWSTDGWPQV</sequence>
<keyword evidence="10" id="KW-0732">Signal</keyword>